<dbReference type="Gene3D" id="3.40.50.2300">
    <property type="match status" value="1"/>
</dbReference>
<organism evidence="3 4">
    <name type="scientific">Natranaeroarchaeum aerophilus</name>
    <dbReference type="NCBI Taxonomy" id="2917711"/>
    <lineage>
        <taxon>Archaea</taxon>
        <taxon>Methanobacteriati</taxon>
        <taxon>Methanobacteriota</taxon>
        <taxon>Stenosarchaea group</taxon>
        <taxon>Halobacteria</taxon>
        <taxon>Halobacteriales</taxon>
        <taxon>Natronoarchaeaceae</taxon>
        <taxon>Natranaeroarchaeum</taxon>
    </lineage>
</organism>
<comment type="caution">
    <text evidence="3">The sequence shown here is derived from an EMBL/GenBank/DDBJ whole genome shotgun (WGS) entry which is preliminary data.</text>
</comment>
<keyword evidence="1" id="KW-0175">Coiled coil</keyword>
<feature type="domain" description="Piwi" evidence="2">
    <location>
        <begin position="539"/>
        <end position="826"/>
    </location>
</feature>
<accession>A0AAE3FU43</accession>
<feature type="coiled-coil region" evidence="1">
    <location>
        <begin position="188"/>
        <end position="216"/>
    </location>
</feature>
<gene>
    <name evidence="3" type="ORF">AArcSt11_15110</name>
</gene>
<dbReference type="AlphaFoldDB" id="A0AAE3FU43"/>
<proteinExistence type="predicted"/>
<dbReference type="Gene3D" id="3.30.420.10">
    <property type="entry name" value="Ribonuclease H-like superfamily/Ribonuclease H"/>
    <property type="match status" value="1"/>
</dbReference>
<dbReference type="GO" id="GO:0003676">
    <property type="term" value="F:nucleic acid binding"/>
    <property type="evidence" value="ECO:0007669"/>
    <property type="project" value="InterPro"/>
</dbReference>
<dbReference type="PROSITE" id="PS50822">
    <property type="entry name" value="PIWI"/>
    <property type="match status" value="1"/>
</dbReference>
<evidence type="ECO:0000313" key="4">
    <source>
        <dbReference type="Proteomes" id="UP001202674"/>
    </source>
</evidence>
<dbReference type="InterPro" id="IPR036397">
    <property type="entry name" value="RNaseH_sf"/>
</dbReference>
<dbReference type="RefSeq" id="WP_250598308.1">
    <property type="nucleotide sequence ID" value="NZ_JAKRVY010000011.1"/>
</dbReference>
<reference evidence="3 4" key="1">
    <citation type="journal article" date="2022" name="Syst. Appl. Microbiol.">
        <title>Natronocalculus amylovorans gen. nov., sp. nov., and Natranaeroarchaeum aerophilus sp. nov., dominant culturable amylolytic natronoarchaea from hypersaline soda lakes in southwestern Siberia.</title>
        <authorList>
            <person name="Sorokin D.Y."/>
            <person name="Elcheninov A.G."/>
            <person name="Khizhniak T.V."/>
            <person name="Koenen M."/>
            <person name="Bale N.J."/>
            <person name="Damste J.S.S."/>
            <person name="Kublanov I.V."/>
        </authorList>
    </citation>
    <scope>NUCLEOTIDE SEQUENCE [LARGE SCALE GENOMIC DNA]</scope>
    <source>
        <strain evidence="3 4">AArc-St1-1</strain>
    </source>
</reference>
<evidence type="ECO:0000256" key="1">
    <source>
        <dbReference type="SAM" id="Coils"/>
    </source>
</evidence>
<keyword evidence="4" id="KW-1185">Reference proteome</keyword>
<dbReference type="EMBL" id="JAKRVY010000011">
    <property type="protein sequence ID" value="MCL9814985.1"/>
    <property type="molecule type" value="Genomic_DNA"/>
</dbReference>
<evidence type="ECO:0000259" key="2">
    <source>
        <dbReference type="PROSITE" id="PS50822"/>
    </source>
</evidence>
<dbReference type="SMART" id="SM00950">
    <property type="entry name" value="Piwi"/>
    <property type="match status" value="1"/>
</dbReference>
<dbReference type="SUPFAM" id="SSF53098">
    <property type="entry name" value="Ribonuclease H-like"/>
    <property type="match status" value="1"/>
</dbReference>
<evidence type="ECO:0000313" key="3">
    <source>
        <dbReference type="EMBL" id="MCL9814985.1"/>
    </source>
</evidence>
<dbReference type="Pfam" id="PF02171">
    <property type="entry name" value="Piwi"/>
    <property type="match status" value="1"/>
</dbReference>
<protein>
    <recommendedName>
        <fullName evidence="2">Piwi domain-containing protein</fullName>
    </recommendedName>
</protein>
<sequence>MVTQPDIEDKERIDMRVQVMAELDRPSKKMAQRFEVVDTAGNKFPLTIWKNNALSDFDWELEQWYKLENAGGNVFQGEKSLNGSSRLRATPIDPPKEIAQNKQLFEAVEDGLPYLSLYPIDSDFAELSVYEYQIQAEGTFDDSPMDATYDLAAYLRKCTDSLVTHAGALNIVSTGRMSVELPDPFVLAEEQQTALRAAERRENNQIERLLKHALKRAVDEDTYEAQKINRILERDPVIVGSDSLFEACLAYEARIELFPSGDAFVGVEVRYHTRSQITVNEYVDQVDADIEDFVDTPVEHDPDTYDTPGSGTLKGFADAHFTDPLPELGNQSLADWYEQKGRISENLADELRDVDPQLVEINYDPDDDETDVHVPHLLRVAPRKEVVKAVAPKFHREWDQSAKMLPNERFQKTTAFVQELGELPKVDAQVDPSPAGPSLSFMSAEVSRSNNLQFGDGRTAGVPRRGLQRHGVYEPPSNFHIHYLVPECVADEFETLRGRLERKLRDIKCPPDKKTYSEYELGKAIEYNEASAAIDDVDVALVVVPSPDADSITEGTIDDPYPEFKKAFGKQRIPTQMVRMTNLDNKWVTDNTALGLVAGAGGVPWRVGEMPGDVDCFVGLDATRDPASGQFLGASANVVLADGTVFVSKTQSLQSGETFDEDAIVDVLKDIHREFVRAEGRSPESIVIHRDGRLFEDVGKILEPFAETEIDIDILDIRKSGAPRAAVREDGDFKIDNKGRLFVAKHGDYGFLTTTGRPEFDESDGLGTPRALRVVRRSGDTPMATLLKQVYWLSESHIGSAQRSTRLPVTTYYADRCADHARRGFLLNGELIRGVPYV</sequence>
<dbReference type="Proteomes" id="UP001202674">
    <property type="component" value="Unassembled WGS sequence"/>
</dbReference>
<dbReference type="InterPro" id="IPR012337">
    <property type="entry name" value="RNaseH-like_sf"/>
</dbReference>
<name>A0AAE3FU43_9EURY</name>
<dbReference type="InterPro" id="IPR003165">
    <property type="entry name" value="Piwi"/>
</dbReference>